<evidence type="ECO:0000313" key="2">
    <source>
        <dbReference type="Proteomes" id="UP001064489"/>
    </source>
</evidence>
<dbReference type="Proteomes" id="UP001064489">
    <property type="component" value="Chromosome 2"/>
</dbReference>
<organism evidence="1 2">
    <name type="scientific">Acer negundo</name>
    <name type="common">Box elder</name>
    <dbReference type="NCBI Taxonomy" id="4023"/>
    <lineage>
        <taxon>Eukaryota</taxon>
        <taxon>Viridiplantae</taxon>
        <taxon>Streptophyta</taxon>
        <taxon>Embryophyta</taxon>
        <taxon>Tracheophyta</taxon>
        <taxon>Spermatophyta</taxon>
        <taxon>Magnoliopsida</taxon>
        <taxon>eudicotyledons</taxon>
        <taxon>Gunneridae</taxon>
        <taxon>Pentapetalae</taxon>
        <taxon>rosids</taxon>
        <taxon>malvids</taxon>
        <taxon>Sapindales</taxon>
        <taxon>Sapindaceae</taxon>
        <taxon>Hippocastanoideae</taxon>
        <taxon>Acereae</taxon>
        <taxon>Acer</taxon>
    </lineage>
</organism>
<proteinExistence type="predicted"/>
<dbReference type="AlphaFoldDB" id="A0AAD5IGP8"/>
<name>A0AAD5IGP8_ACENE</name>
<evidence type="ECO:0000313" key="1">
    <source>
        <dbReference type="EMBL" id="KAI9162503.1"/>
    </source>
</evidence>
<gene>
    <name evidence="1" type="ORF">LWI28_027962</name>
</gene>
<comment type="caution">
    <text evidence="1">The sequence shown here is derived from an EMBL/GenBank/DDBJ whole genome shotgun (WGS) entry which is preliminary data.</text>
</comment>
<reference evidence="1" key="2">
    <citation type="submission" date="2023-02" db="EMBL/GenBank/DDBJ databases">
        <authorList>
            <person name="Swenson N.G."/>
            <person name="Wegrzyn J.L."/>
            <person name="Mcevoy S.L."/>
        </authorList>
    </citation>
    <scope>NUCLEOTIDE SEQUENCE</scope>
    <source>
        <strain evidence="1">91603</strain>
        <tissue evidence="1">Leaf</tissue>
    </source>
</reference>
<reference evidence="1" key="1">
    <citation type="journal article" date="2022" name="Plant J.">
        <title>Strategies of tolerance reflected in two North American maple genomes.</title>
        <authorList>
            <person name="McEvoy S.L."/>
            <person name="Sezen U.U."/>
            <person name="Trouern-Trend A."/>
            <person name="McMahon S.M."/>
            <person name="Schaberg P.G."/>
            <person name="Yang J."/>
            <person name="Wegrzyn J.L."/>
            <person name="Swenson N.G."/>
        </authorList>
    </citation>
    <scope>NUCLEOTIDE SEQUENCE</scope>
    <source>
        <strain evidence="1">91603</strain>
    </source>
</reference>
<accession>A0AAD5IGP8</accession>
<dbReference type="EMBL" id="JAJSOW010000106">
    <property type="protein sequence ID" value="KAI9162503.1"/>
    <property type="molecule type" value="Genomic_DNA"/>
</dbReference>
<protein>
    <submittedName>
        <fullName evidence="1">Uncharacterized protein</fullName>
    </submittedName>
</protein>
<sequence>MGNKFATHGRSHFKKWEFVKRESSMSETWLEKEANRTLTGLPEILPTQMEVKEDYWKDIDDDMSERPQFVPLKDFVGKEDRVEPSSKQLHKKK</sequence>
<keyword evidence="2" id="KW-1185">Reference proteome</keyword>